<dbReference type="AlphaFoldDB" id="A0A5P1ENL6"/>
<protein>
    <submittedName>
        <fullName evidence="1">Uncharacterized protein</fullName>
    </submittedName>
</protein>
<accession>A0A5P1ENL6</accession>
<evidence type="ECO:0000313" key="1">
    <source>
        <dbReference type="EMBL" id="ONK67253.1"/>
    </source>
</evidence>
<dbReference type="Gramene" id="ONK67253">
    <property type="protein sequence ID" value="ONK67253"/>
    <property type="gene ID" value="A4U43_C06F18220"/>
</dbReference>
<gene>
    <name evidence="1" type="ORF">A4U43_C06F18220</name>
</gene>
<dbReference type="Proteomes" id="UP000243459">
    <property type="component" value="Chromosome 6"/>
</dbReference>
<proteinExistence type="predicted"/>
<name>A0A5P1ENL6_ASPOF</name>
<organism evidence="1 2">
    <name type="scientific">Asparagus officinalis</name>
    <name type="common">Garden asparagus</name>
    <dbReference type="NCBI Taxonomy" id="4686"/>
    <lineage>
        <taxon>Eukaryota</taxon>
        <taxon>Viridiplantae</taxon>
        <taxon>Streptophyta</taxon>
        <taxon>Embryophyta</taxon>
        <taxon>Tracheophyta</taxon>
        <taxon>Spermatophyta</taxon>
        <taxon>Magnoliopsida</taxon>
        <taxon>Liliopsida</taxon>
        <taxon>Asparagales</taxon>
        <taxon>Asparagaceae</taxon>
        <taxon>Asparagoideae</taxon>
        <taxon>Asparagus</taxon>
    </lineage>
</organism>
<keyword evidence="2" id="KW-1185">Reference proteome</keyword>
<reference evidence="2" key="1">
    <citation type="journal article" date="2017" name="Nat. Commun.">
        <title>The asparagus genome sheds light on the origin and evolution of a young Y chromosome.</title>
        <authorList>
            <person name="Harkess A."/>
            <person name="Zhou J."/>
            <person name="Xu C."/>
            <person name="Bowers J.E."/>
            <person name="Van der Hulst R."/>
            <person name="Ayyampalayam S."/>
            <person name="Mercati F."/>
            <person name="Riccardi P."/>
            <person name="McKain M.R."/>
            <person name="Kakrana A."/>
            <person name="Tang H."/>
            <person name="Ray J."/>
            <person name="Groenendijk J."/>
            <person name="Arikit S."/>
            <person name="Mathioni S.M."/>
            <person name="Nakano M."/>
            <person name="Shan H."/>
            <person name="Telgmann-Rauber A."/>
            <person name="Kanno A."/>
            <person name="Yue Z."/>
            <person name="Chen H."/>
            <person name="Li W."/>
            <person name="Chen Y."/>
            <person name="Xu X."/>
            <person name="Zhang Y."/>
            <person name="Luo S."/>
            <person name="Chen H."/>
            <person name="Gao J."/>
            <person name="Mao Z."/>
            <person name="Pires J.C."/>
            <person name="Luo M."/>
            <person name="Kudrna D."/>
            <person name="Wing R.A."/>
            <person name="Meyers B.C."/>
            <person name="Yi K."/>
            <person name="Kong H."/>
            <person name="Lavrijsen P."/>
            <person name="Sunseri F."/>
            <person name="Falavigna A."/>
            <person name="Ye Y."/>
            <person name="Leebens-Mack J.H."/>
            <person name="Chen G."/>
        </authorList>
    </citation>
    <scope>NUCLEOTIDE SEQUENCE [LARGE SCALE GENOMIC DNA]</scope>
    <source>
        <strain evidence="2">cv. DH0086</strain>
    </source>
</reference>
<dbReference type="EMBL" id="CM007386">
    <property type="protein sequence ID" value="ONK67253.1"/>
    <property type="molecule type" value="Genomic_DNA"/>
</dbReference>
<sequence length="210" mass="24592">MITGDYIHRILRLPQQHLGCDDVFIFSKNVPIDSDDYTRMTELLTDKSFLGVFSLGYLKLEYILLSHFLKFDLYLSVAHTTLSSRDVILLHWIARGQSFDPTQIIFVWMSSITLSTREMVEKKKKLNTQLVHFFLITLSVRIKGFIFYLRIRWRRGELPCVMRRWKTLRGEGKGKALRTNSKLPTPSVYGDFVPEVARGYGHKEIERDDD</sequence>
<evidence type="ECO:0000313" key="2">
    <source>
        <dbReference type="Proteomes" id="UP000243459"/>
    </source>
</evidence>